<evidence type="ECO:0000256" key="1">
    <source>
        <dbReference type="ARBA" id="ARBA00004141"/>
    </source>
</evidence>
<keyword evidence="10" id="KW-1185">Reference proteome</keyword>
<sequence length="608" mass="65609">MSMQESPQSGNMSSNTSPRHRVKATLDSINRGISSSFFGRFWRLEGSGHPDEIASSNAFRELRAGITTFATMAYIIAVNASIISQSGGPCPCDLEDRFSCDAVDGYTACKEDVRRDLITATAAVSGLSTVIFGLFTNLPVAIAPGMGLNAYFAFQVVGYNGSGNVSYSVALTAIFIEGLVFLFLALTGLRQWLVKLIPASLKTATGVGIGLFLAEIGLSYSAGIGAITGGWKATPLMIAGCPAEMIDPDSHTCTSGVMSSPKLWMALLAGGVFTAYLMAFRVRFAFIIGIILVSVLSWPRDTAVTYFPHNEEGDARFNFFKQVVSRSPMKYTLNALDWNISEQGAHFAVALFTFLYVDIIDTTATLYAMVGMCGRVDRDGDFPRSTVAYSTDALCISMSSLFGCSPVTAFIESSSGIAEGGRTGLTAVVAGLCFLLSIPFAPIFASIPPWATGCTLVIVGCLMIRQVTHINWAYVGDFVPSFVVVIFIPFSYSVAYGIIAGMLTYAVLNTLIALTVRITGGRIEPREYDSKEHWTLKPPGKKPWFVRAARRWGPFRGSSEKQERTPAHVTDENILLSSSRSGTSDQKQGFNEPITVPMRVLRSASLSE</sequence>
<evidence type="ECO:0000256" key="7">
    <source>
        <dbReference type="SAM" id="MobiDB-lite"/>
    </source>
</evidence>
<dbReference type="OrthoDB" id="431212at2759"/>
<comment type="subcellular location">
    <subcellularLocation>
        <location evidence="1">Membrane</location>
        <topology evidence="1">Multi-pass membrane protein</topology>
    </subcellularLocation>
</comment>
<proteinExistence type="inferred from homology"/>
<feature type="transmembrane region" description="Helical" evidence="8">
    <location>
        <begin position="165"/>
        <end position="186"/>
    </location>
</feature>
<protein>
    <submittedName>
        <fullName evidence="9">Permease</fullName>
    </submittedName>
</protein>
<feature type="transmembrane region" description="Helical" evidence="8">
    <location>
        <begin position="347"/>
        <end position="369"/>
    </location>
</feature>
<feature type="transmembrane region" description="Helical" evidence="8">
    <location>
        <begin position="423"/>
        <end position="441"/>
    </location>
</feature>
<feature type="transmembrane region" description="Helical" evidence="8">
    <location>
        <begin position="471"/>
        <end position="490"/>
    </location>
</feature>
<evidence type="ECO:0000256" key="2">
    <source>
        <dbReference type="ARBA" id="ARBA00005697"/>
    </source>
</evidence>
<dbReference type="GO" id="GO:0005345">
    <property type="term" value="F:purine nucleobase transmembrane transporter activity"/>
    <property type="evidence" value="ECO:0007669"/>
    <property type="project" value="TreeGrafter"/>
</dbReference>
<evidence type="ECO:0000313" key="9">
    <source>
        <dbReference type="EMBL" id="KAH7353560.1"/>
    </source>
</evidence>
<dbReference type="GO" id="GO:0005886">
    <property type="term" value="C:plasma membrane"/>
    <property type="evidence" value="ECO:0007669"/>
    <property type="project" value="TreeGrafter"/>
</dbReference>
<dbReference type="GO" id="GO:0015853">
    <property type="term" value="P:adenine transport"/>
    <property type="evidence" value="ECO:0007669"/>
    <property type="project" value="TreeGrafter"/>
</dbReference>
<feature type="compositionally biased region" description="Polar residues" evidence="7">
    <location>
        <begin position="1"/>
        <end position="17"/>
    </location>
</feature>
<evidence type="ECO:0000256" key="4">
    <source>
        <dbReference type="ARBA" id="ARBA00022692"/>
    </source>
</evidence>
<dbReference type="PANTHER" id="PTHR43337:SF3">
    <property type="entry name" value="PURINE TRANSPORTER"/>
    <property type="match status" value="1"/>
</dbReference>
<keyword evidence="3" id="KW-0813">Transport</keyword>
<evidence type="ECO:0000256" key="6">
    <source>
        <dbReference type="ARBA" id="ARBA00023136"/>
    </source>
</evidence>
<comment type="caution">
    <text evidence="9">The sequence shown here is derived from an EMBL/GenBank/DDBJ whole genome shotgun (WGS) entry which is preliminary data.</text>
</comment>
<name>A0A8K0T917_9PEZI</name>
<feature type="transmembrane region" description="Helical" evidence="8">
    <location>
        <begin position="120"/>
        <end position="145"/>
    </location>
</feature>
<feature type="transmembrane region" description="Helical" evidence="8">
    <location>
        <begin position="264"/>
        <end position="293"/>
    </location>
</feature>
<accession>A0A8K0T917</accession>
<dbReference type="GO" id="GO:0015854">
    <property type="term" value="P:guanine transport"/>
    <property type="evidence" value="ECO:0007669"/>
    <property type="project" value="TreeGrafter"/>
</dbReference>
<feature type="region of interest" description="Disordered" evidence="7">
    <location>
        <begin position="556"/>
        <end position="596"/>
    </location>
</feature>
<keyword evidence="5 8" id="KW-1133">Transmembrane helix</keyword>
<dbReference type="InterPro" id="IPR006043">
    <property type="entry name" value="NCS2"/>
</dbReference>
<evidence type="ECO:0000256" key="8">
    <source>
        <dbReference type="SAM" id="Phobius"/>
    </source>
</evidence>
<keyword evidence="6 8" id="KW-0472">Membrane</keyword>
<organism evidence="9 10">
    <name type="scientific">Plectosphaerella cucumerina</name>
    <dbReference type="NCBI Taxonomy" id="40658"/>
    <lineage>
        <taxon>Eukaryota</taxon>
        <taxon>Fungi</taxon>
        <taxon>Dikarya</taxon>
        <taxon>Ascomycota</taxon>
        <taxon>Pezizomycotina</taxon>
        <taxon>Sordariomycetes</taxon>
        <taxon>Hypocreomycetidae</taxon>
        <taxon>Glomerellales</taxon>
        <taxon>Plectosphaerellaceae</taxon>
        <taxon>Plectosphaerella</taxon>
    </lineage>
</organism>
<evidence type="ECO:0000256" key="3">
    <source>
        <dbReference type="ARBA" id="ARBA00022448"/>
    </source>
</evidence>
<dbReference type="AlphaFoldDB" id="A0A8K0T917"/>
<comment type="similarity">
    <text evidence="2">Belongs to the nucleobase:cation symporter-2 (NCS2) (TC 2.A.40) family. Azg-like subfamily.</text>
</comment>
<dbReference type="InterPro" id="IPR045018">
    <property type="entry name" value="Azg-like"/>
</dbReference>
<reference evidence="9" key="1">
    <citation type="journal article" date="2021" name="Nat. Commun.">
        <title>Genetic determinants of endophytism in the Arabidopsis root mycobiome.</title>
        <authorList>
            <person name="Mesny F."/>
            <person name="Miyauchi S."/>
            <person name="Thiergart T."/>
            <person name="Pickel B."/>
            <person name="Atanasova L."/>
            <person name="Karlsson M."/>
            <person name="Huettel B."/>
            <person name="Barry K.W."/>
            <person name="Haridas S."/>
            <person name="Chen C."/>
            <person name="Bauer D."/>
            <person name="Andreopoulos W."/>
            <person name="Pangilinan J."/>
            <person name="LaButti K."/>
            <person name="Riley R."/>
            <person name="Lipzen A."/>
            <person name="Clum A."/>
            <person name="Drula E."/>
            <person name="Henrissat B."/>
            <person name="Kohler A."/>
            <person name="Grigoriev I.V."/>
            <person name="Martin F.M."/>
            <person name="Hacquard S."/>
        </authorList>
    </citation>
    <scope>NUCLEOTIDE SEQUENCE</scope>
    <source>
        <strain evidence="9">MPI-CAGE-AT-0016</strain>
    </source>
</reference>
<dbReference type="Proteomes" id="UP000813385">
    <property type="component" value="Unassembled WGS sequence"/>
</dbReference>
<feature type="transmembrane region" description="Helical" evidence="8">
    <location>
        <begin position="496"/>
        <end position="516"/>
    </location>
</feature>
<gene>
    <name evidence="9" type="ORF">B0T11DRAFT_118809</name>
</gene>
<dbReference type="PANTHER" id="PTHR43337">
    <property type="entry name" value="XANTHINE/URACIL PERMEASE C887.17-RELATED"/>
    <property type="match status" value="1"/>
</dbReference>
<feature type="transmembrane region" description="Helical" evidence="8">
    <location>
        <begin position="389"/>
        <end position="411"/>
    </location>
</feature>
<evidence type="ECO:0000313" key="10">
    <source>
        <dbReference type="Proteomes" id="UP000813385"/>
    </source>
</evidence>
<feature type="compositionally biased region" description="Polar residues" evidence="7">
    <location>
        <begin position="575"/>
        <end position="589"/>
    </location>
</feature>
<feature type="region of interest" description="Disordered" evidence="7">
    <location>
        <begin position="1"/>
        <end position="20"/>
    </location>
</feature>
<evidence type="ECO:0000256" key="5">
    <source>
        <dbReference type="ARBA" id="ARBA00022989"/>
    </source>
</evidence>
<dbReference type="Pfam" id="PF00860">
    <property type="entry name" value="Xan_ur_permease"/>
    <property type="match status" value="1"/>
</dbReference>
<keyword evidence="4 8" id="KW-0812">Transmembrane</keyword>
<feature type="transmembrane region" description="Helical" evidence="8">
    <location>
        <begin position="207"/>
        <end position="227"/>
    </location>
</feature>
<dbReference type="EMBL" id="JAGPXD010000005">
    <property type="protein sequence ID" value="KAH7353560.1"/>
    <property type="molecule type" value="Genomic_DNA"/>
</dbReference>
<feature type="compositionally biased region" description="Basic and acidic residues" evidence="7">
    <location>
        <begin position="558"/>
        <end position="571"/>
    </location>
</feature>